<accession>D4BPZ6</accession>
<dbReference type="SUPFAM" id="SSF46689">
    <property type="entry name" value="Homeodomain-like"/>
    <property type="match status" value="1"/>
</dbReference>
<dbReference type="RefSeq" id="WP_003829553.1">
    <property type="nucleotide sequence ID" value="NZ_AP012324.1"/>
</dbReference>
<dbReference type="InterPro" id="IPR036388">
    <property type="entry name" value="WH-like_DNA-bd_sf"/>
</dbReference>
<evidence type="ECO:0000313" key="4">
    <source>
        <dbReference type="Proteomes" id="UP000003191"/>
    </source>
</evidence>
<dbReference type="InterPro" id="IPR009057">
    <property type="entry name" value="Homeodomain-like_sf"/>
</dbReference>
<proteinExistence type="predicted"/>
<evidence type="ECO:0000259" key="2">
    <source>
        <dbReference type="Pfam" id="PF13518"/>
    </source>
</evidence>
<comment type="caution">
    <text evidence="3">The sequence shown here is derived from an EMBL/GenBank/DDBJ whole genome shotgun (WGS) entry which is preliminary data.</text>
</comment>
<protein>
    <submittedName>
        <fullName evidence="3">Transposase</fullName>
    </submittedName>
</protein>
<feature type="domain" description="Insertion element IS150 protein InsJ-like helix-turn-helix" evidence="2">
    <location>
        <begin position="60"/>
        <end position="108"/>
    </location>
</feature>
<gene>
    <name evidence="3" type="ORF">BIFBRE_04163</name>
</gene>
<evidence type="ECO:0000256" key="1">
    <source>
        <dbReference type="SAM" id="MobiDB-lite"/>
    </source>
</evidence>
<dbReference type="Proteomes" id="UP000003191">
    <property type="component" value="Unassembled WGS sequence"/>
</dbReference>
<dbReference type="InterPro" id="IPR055247">
    <property type="entry name" value="InsJ-like_HTH"/>
</dbReference>
<dbReference type="AlphaFoldDB" id="D4BPZ6"/>
<dbReference type="Gene3D" id="1.10.10.10">
    <property type="entry name" value="Winged helix-like DNA-binding domain superfamily/Winged helix DNA-binding domain"/>
    <property type="match status" value="1"/>
</dbReference>
<sequence length="206" mass="23326">MSGLEERERAVELYFTTPMTTAQVVEHLGYPTRQCLERWLAMDSRYAGHMAKPIIPLETRRRAVELVLGGMQQKQAAKQLGVSVGAVHGWVRAYRKGGMAALQPKNRNSAQGNKPADSRRWPSAADDDDAEALRRRVEEPELENALMREVVEARRKRPRRRPAAPVEQGEDPVDRPVEAGVFARLDDMLARHRAQQLPLPPRPARR</sequence>
<dbReference type="STRING" id="1685.RY69_2200"/>
<feature type="region of interest" description="Disordered" evidence="1">
    <location>
        <begin position="101"/>
        <end position="137"/>
    </location>
</feature>
<dbReference type="KEGG" id="bbrd:BBBR_1097"/>
<name>D4BPZ6_BIFBR</name>
<feature type="region of interest" description="Disordered" evidence="1">
    <location>
        <begin position="149"/>
        <end position="177"/>
    </location>
</feature>
<dbReference type="EMBL" id="ACCG02000009">
    <property type="protein sequence ID" value="EFE89733.1"/>
    <property type="molecule type" value="Genomic_DNA"/>
</dbReference>
<dbReference type="GeneID" id="93018738"/>
<dbReference type="PATRIC" id="fig|518634.20.peg.1148"/>
<keyword evidence="4" id="KW-1185">Reference proteome</keyword>
<dbReference type="Pfam" id="PF13518">
    <property type="entry name" value="HTH_28"/>
    <property type="match status" value="1"/>
</dbReference>
<reference evidence="3 4" key="1">
    <citation type="submission" date="2010-02" db="EMBL/GenBank/DDBJ databases">
        <authorList>
            <person name="Weinstock G."/>
            <person name="Sodergren E."/>
            <person name="Clifton S."/>
            <person name="Fulton L."/>
            <person name="Fulton B."/>
            <person name="Courtney L."/>
            <person name="Fronick C."/>
            <person name="Harrison M."/>
            <person name="Strong C."/>
            <person name="Farmer C."/>
            <person name="Delahaunty K."/>
            <person name="Markovic C."/>
            <person name="Hall O."/>
            <person name="Minx P."/>
            <person name="Tomlinson C."/>
            <person name="Mitreva M."/>
            <person name="Nelson J."/>
            <person name="Hou S."/>
            <person name="Wollam A."/>
            <person name="Pepin K.H."/>
            <person name="Johnson M."/>
            <person name="Bhonagiri V."/>
            <person name="Zhang X."/>
            <person name="Suruliraj S."/>
            <person name="Warren W."/>
            <person name="Chinwalla A."/>
            <person name="Mardis E.R."/>
            <person name="Wilson R.K."/>
        </authorList>
    </citation>
    <scope>NUCLEOTIDE SEQUENCE [LARGE SCALE GENOMIC DNA]</scope>
    <source>
        <strain evidence="3 4">DSM 20213</strain>
    </source>
</reference>
<organism evidence="3 4">
    <name type="scientific">Bifidobacterium breve DSM 20213 = JCM 1192</name>
    <dbReference type="NCBI Taxonomy" id="518634"/>
    <lineage>
        <taxon>Bacteria</taxon>
        <taxon>Bacillati</taxon>
        <taxon>Actinomycetota</taxon>
        <taxon>Actinomycetes</taxon>
        <taxon>Bifidobacteriales</taxon>
        <taxon>Bifidobacteriaceae</taxon>
        <taxon>Bifidobacterium</taxon>
    </lineage>
</organism>
<evidence type="ECO:0000313" key="3">
    <source>
        <dbReference type="EMBL" id="EFE89733.1"/>
    </source>
</evidence>
<dbReference type="HOGENOM" id="CLU_114422_0_0_11"/>